<organism evidence="1 2">
    <name type="scientific">Coniochaeta ligniaria NRRL 30616</name>
    <dbReference type="NCBI Taxonomy" id="1408157"/>
    <lineage>
        <taxon>Eukaryota</taxon>
        <taxon>Fungi</taxon>
        <taxon>Dikarya</taxon>
        <taxon>Ascomycota</taxon>
        <taxon>Pezizomycotina</taxon>
        <taxon>Sordariomycetes</taxon>
        <taxon>Sordariomycetidae</taxon>
        <taxon>Coniochaetales</taxon>
        <taxon>Coniochaetaceae</taxon>
        <taxon>Coniochaeta</taxon>
    </lineage>
</organism>
<dbReference type="InParanoid" id="A0A1J7JHL3"/>
<dbReference type="AlphaFoldDB" id="A0A1J7JHL3"/>
<sequence>MSNVGQSRWYTRSVQAASLYDKLDWTTDLTARLIKSHSGIRSTWSCLSVYSYAVSSRGMIRYFNCDVIYFPRVSGKHARRVHVRCQTSQLNTLFRINVRRAHTFIFSTSYPMRHTKILEDITPHSFSGLYTQQLVPKPFPANRPPGPRYEA</sequence>
<gene>
    <name evidence="1" type="ORF">CONLIGDRAFT_391690</name>
</gene>
<reference evidence="1 2" key="1">
    <citation type="submission" date="2016-10" db="EMBL/GenBank/DDBJ databases">
        <title>Draft genome sequence of Coniochaeta ligniaria NRRL30616, a lignocellulolytic fungus for bioabatement of inhibitors in plant biomass hydrolysates.</title>
        <authorList>
            <consortium name="DOE Joint Genome Institute"/>
            <person name="Jimenez D.J."/>
            <person name="Hector R.E."/>
            <person name="Riley R."/>
            <person name="Sun H."/>
            <person name="Grigoriev I.V."/>
            <person name="Van Elsas J.D."/>
            <person name="Nichols N.N."/>
        </authorList>
    </citation>
    <scope>NUCLEOTIDE SEQUENCE [LARGE SCALE GENOMIC DNA]</scope>
    <source>
        <strain evidence="1 2">NRRL 30616</strain>
    </source>
</reference>
<evidence type="ECO:0000313" key="2">
    <source>
        <dbReference type="Proteomes" id="UP000182658"/>
    </source>
</evidence>
<dbReference type="EMBL" id="KV875098">
    <property type="protein sequence ID" value="OIW28780.1"/>
    <property type="molecule type" value="Genomic_DNA"/>
</dbReference>
<accession>A0A1J7JHL3</accession>
<dbReference type="Proteomes" id="UP000182658">
    <property type="component" value="Unassembled WGS sequence"/>
</dbReference>
<proteinExistence type="predicted"/>
<name>A0A1J7JHL3_9PEZI</name>
<evidence type="ECO:0000313" key="1">
    <source>
        <dbReference type="EMBL" id="OIW28780.1"/>
    </source>
</evidence>
<protein>
    <submittedName>
        <fullName evidence="1">Uncharacterized protein</fullName>
    </submittedName>
</protein>
<keyword evidence="2" id="KW-1185">Reference proteome</keyword>